<dbReference type="Pfam" id="PF00801">
    <property type="entry name" value="PKD"/>
    <property type="match status" value="1"/>
</dbReference>
<dbReference type="CDD" id="cd00146">
    <property type="entry name" value="PKD"/>
    <property type="match status" value="1"/>
</dbReference>
<dbReference type="Gene3D" id="2.60.40.10">
    <property type="entry name" value="Immunoglobulins"/>
    <property type="match status" value="1"/>
</dbReference>
<organism evidence="2 3">
    <name type="scientific">Candidatus Fischerbacteria bacterium RBG_13_37_8</name>
    <dbReference type="NCBI Taxonomy" id="1817863"/>
    <lineage>
        <taxon>Bacteria</taxon>
        <taxon>Candidatus Fischeribacteriota</taxon>
    </lineage>
</organism>
<evidence type="ECO:0000259" key="1">
    <source>
        <dbReference type="PROSITE" id="PS50093"/>
    </source>
</evidence>
<accession>A0A1F5V9Z8</accession>
<evidence type="ECO:0000313" key="2">
    <source>
        <dbReference type="EMBL" id="OGF60108.1"/>
    </source>
</evidence>
<dbReference type="AlphaFoldDB" id="A0A1F5V9Z8"/>
<sequence>MLTLFAHPKQGFKPLTVVFEAEIINYKGKEDKYSCLTEKWDFGDGSKSSHQANCKEKLEFKNKFIISHTYYGPGKYRAQFVLGDNKLRSDVAWINVLIAGI</sequence>
<evidence type="ECO:0000313" key="3">
    <source>
        <dbReference type="Proteomes" id="UP000178943"/>
    </source>
</evidence>
<protein>
    <recommendedName>
        <fullName evidence="1">PKD domain-containing protein</fullName>
    </recommendedName>
</protein>
<gene>
    <name evidence="2" type="ORF">A2Y62_16850</name>
</gene>
<dbReference type="EMBL" id="MFGW01000199">
    <property type="protein sequence ID" value="OGF60108.1"/>
    <property type="molecule type" value="Genomic_DNA"/>
</dbReference>
<dbReference type="InterPro" id="IPR000601">
    <property type="entry name" value="PKD_dom"/>
</dbReference>
<reference evidence="2 3" key="1">
    <citation type="journal article" date="2016" name="Nat. Commun.">
        <title>Thousands of microbial genomes shed light on interconnected biogeochemical processes in an aquifer system.</title>
        <authorList>
            <person name="Anantharaman K."/>
            <person name="Brown C.T."/>
            <person name="Hug L.A."/>
            <person name="Sharon I."/>
            <person name="Castelle C.J."/>
            <person name="Probst A.J."/>
            <person name="Thomas B.C."/>
            <person name="Singh A."/>
            <person name="Wilkins M.J."/>
            <person name="Karaoz U."/>
            <person name="Brodie E.L."/>
            <person name="Williams K.H."/>
            <person name="Hubbard S.S."/>
            <person name="Banfield J.F."/>
        </authorList>
    </citation>
    <scope>NUCLEOTIDE SEQUENCE [LARGE SCALE GENOMIC DNA]</scope>
</reference>
<dbReference type="STRING" id="1817863.A2Y62_16850"/>
<feature type="domain" description="PKD" evidence="1">
    <location>
        <begin position="39"/>
        <end position="85"/>
    </location>
</feature>
<dbReference type="Proteomes" id="UP000178943">
    <property type="component" value="Unassembled WGS sequence"/>
</dbReference>
<dbReference type="PROSITE" id="PS50093">
    <property type="entry name" value="PKD"/>
    <property type="match status" value="1"/>
</dbReference>
<dbReference type="InterPro" id="IPR013783">
    <property type="entry name" value="Ig-like_fold"/>
</dbReference>
<comment type="caution">
    <text evidence="2">The sequence shown here is derived from an EMBL/GenBank/DDBJ whole genome shotgun (WGS) entry which is preliminary data.</text>
</comment>
<proteinExistence type="predicted"/>
<dbReference type="InterPro" id="IPR035986">
    <property type="entry name" value="PKD_dom_sf"/>
</dbReference>
<dbReference type="SUPFAM" id="SSF49299">
    <property type="entry name" value="PKD domain"/>
    <property type="match status" value="1"/>
</dbReference>
<name>A0A1F5V9Z8_9BACT</name>